<dbReference type="PANTHER" id="PTHR45128:SF1">
    <property type="entry name" value="S-ADENOSYLMETHIONINE-DEPENDENT METHYLTRANSFERASE RV2258C"/>
    <property type="match status" value="1"/>
</dbReference>
<dbReference type="Gene3D" id="1.10.10.10">
    <property type="entry name" value="Winged helix-like DNA-binding domain superfamily/Winged helix DNA-binding domain"/>
    <property type="match status" value="1"/>
</dbReference>
<dbReference type="EMBL" id="MRCE01000025">
    <property type="protein sequence ID" value="OKH33942.1"/>
    <property type="molecule type" value="Genomic_DNA"/>
</dbReference>
<dbReference type="RefSeq" id="WP_073595613.1">
    <property type="nucleotide sequence ID" value="NZ_MRCE01000025.1"/>
</dbReference>
<dbReference type="STRING" id="454136.NIES2119_21870"/>
<dbReference type="OrthoDB" id="9772751at2"/>
<dbReference type="AlphaFoldDB" id="A0A1U7IBK3"/>
<feature type="domain" description="S-adenosylmethionine-dependent methyltransferase Rv2258c-like winged HTH" evidence="2">
    <location>
        <begin position="25"/>
        <end position="99"/>
    </location>
</feature>
<dbReference type="InterPro" id="IPR036390">
    <property type="entry name" value="WH_DNA-bd_sf"/>
</dbReference>
<organism evidence="3 4">
    <name type="scientific">[Phormidium ambiguum] IAM M-71</name>
    <dbReference type="NCBI Taxonomy" id="454136"/>
    <lineage>
        <taxon>Bacteria</taxon>
        <taxon>Bacillati</taxon>
        <taxon>Cyanobacteriota</taxon>
        <taxon>Cyanophyceae</taxon>
        <taxon>Oscillatoriophycideae</taxon>
        <taxon>Aerosakkonematales</taxon>
        <taxon>Aerosakkonemataceae</taxon>
        <taxon>Floridanema</taxon>
    </lineage>
</organism>
<feature type="domain" description="Methyltransferase" evidence="1">
    <location>
        <begin position="173"/>
        <end position="333"/>
    </location>
</feature>
<dbReference type="InterPro" id="IPR025714">
    <property type="entry name" value="Methyltranfer_dom"/>
</dbReference>
<dbReference type="CDD" id="cd02440">
    <property type="entry name" value="AdoMet_MTases"/>
    <property type="match status" value="1"/>
</dbReference>
<dbReference type="Pfam" id="PF13847">
    <property type="entry name" value="Methyltransf_31"/>
    <property type="match status" value="1"/>
</dbReference>
<comment type="caution">
    <text evidence="3">The sequence shown here is derived from an EMBL/GenBank/DDBJ whole genome shotgun (WGS) entry which is preliminary data.</text>
</comment>
<protein>
    <submittedName>
        <fullName evidence="3">Transcriptional regulator</fullName>
    </submittedName>
</protein>
<dbReference type="InterPro" id="IPR053173">
    <property type="entry name" value="SAM-binding_MTase"/>
</dbReference>
<sequence>MTTQTFDETKAEIFTDRILGVLNSGALSLMISIGHRTKLFDTLAKLPPATSQEIADSTNLNERYVREWLGAMVTGRIIDYNPTKKTYYLPPEHAAFLTRAAAGNNIAPITQFISVLGTVEDQIVDCFFQGGGVPYSQYKRFHEVMAEESAQTVVAALEEYILPLIPNIKEALEQGINVLDLGCGRGRAMNKLAERFPHSQFWGYDFSSEAIAIATAEAQQKNLTNVHFQVQDAATLDESDRYHLITTFDAIHDQAKPDVVLSNIKKALRPDGVYLMQDIHAATEVHDNLDHPIAPFLYTISCMHCMTVSLADGGMGLGTVWGQQKALQMLADAGFTRVELKQSEHDLQNDYYIVRKD</sequence>
<evidence type="ECO:0000313" key="3">
    <source>
        <dbReference type="EMBL" id="OKH33942.1"/>
    </source>
</evidence>
<dbReference type="Proteomes" id="UP000185860">
    <property type="component" value="Unassembled WGS sequence"/>
</dbReference>
<dbReference type="Gene3D" id="3.40.50.150">
    <property type="entry name" value="Vaccinia Virus protein VP39"/>
    <property type="match status" value="1"/>
</dbReference>
<dbReference type="InterPro" id="IPR036388">
    <property type="entry name" value="WH-like_DNA-bd_sf"/>
</dbReference>
<dbReference type="Pfam" id="PF21320">
    <property type="entry name" value="WHD_Rv2258c"/>
    <property type="match status" value="1"/>
</dbReference>
<evidence type="ECO:0000259" key="1">
    <source>
        <dbReference type="Pfam" id="PF13847"/>
    </source>
</evidence>
<evidence type="ECO:0000259" key="2">
    <source>
        <dbReference type="Pfam" id="PF21320"/>
    </source>
</evidence>
<gene>
    <name evidence="3" type="ORF">NIES2119_21870</name>
</gene>
<proteinExistence type="predicted"/>
<dbReference type="InterPro" id="IPR048711">
    <property type="entry name" value="WHD_Rv2258c"/>
</dbReference>
<dbReference type="PANTHER" id="PTHR45128">
    <property type="entry name" value="METHYLTRANSFERASE TYPE 11"/>
    <property type="match status" value="1"/>
</dbReference>
<name>A0A1U7IBK3_9CYAN</name>
<dbReference type="SUPFAM" id="SSF53335">
    <property type="entry name" value="S-adenosyl-L-methionine-dependent methyltransferases"/>
    <property type="match status" value="1"/>
</dbReference>
<dbReference type="InterPro" id="IPR029063">
    <property type="entry name" value="SAM-dependent_MTases_sf"/>
</dbReference>
<dbReference type="SUPFAM" id="SSF46785">
    <property type="entry name" value="Winged helix' DNA-binding domain"/>
    <property type="match status" value="1"/>
</dbReference>
<reference evidence="3 4" key="1">
    <citation type="submission" date="2016-11" db="EMBL/GenBank/DDBJ databases">
        <title>Draft Genome Sequences of Nine Cyanobacterial Strains from Diverse Habitats.</title>
        <authorList>
            <person name="Zhu T."/>
            <person name="Hou S."/>
            <person name="Lu X."/>
            <person name="Hess W.R."/>
        </authorList>
    </citation>
    <scope>NUCLEOTIDE SEQUENCE [LARGE SCALE GENOMIC DNA]</scope>
    <source>
        <strain evidence="3 4">IAM M-71</strain>
    </source>
</reference>
<evidence type="ECO:0000313" key="4">
    <source>
        <dbReference type="Proteomes" id="UP000185860"/>
    </source>
</evidence>
<accession>A0A1U7IBK3</accession>